<evidence type="ECO:0000313" key="3">
    <source>
        <dbReference type="Proteomes" id="UP000483379"/>
    </source>
</evidence>
<dbReference type="RefSeq" id="WP_164450438.1">
    <property type="nucleotide sequence ID" value="NZ_JAAIJQ010000001.1"/>
</dbReference>
<keyword evidence="1" id="KW-0732">Signal</keyword>
<evidence type="ECO:0000256" key="1">
    <source>
        <dbReference type="SAM" id="SignalP"/>
    </source>
</evidence>
<feature type="signal peptide" evidence="1">
    <location>
        <begin position="1"/>
        <end position="26"/>
    </location>
</feature>
<comment type="caution">
    <text evidence="2">The sequence shown here is derived from an EMBL/GenBank/DDBJ whole genome shotgun (WGS) entry which is preliminary data.</text>
</comment>
<feature type="chain" id="PRO_5026841863" evidence="1">
    <location>
        <begin position="27"/>
        <end position="153"/>
    </location>
</feature>
<keyword evidence="3" id="KW-1185">Reference proteome</keyword>
<gene>
    <name evidence="2" type="ORF">G3446_00550</name>
</gene>
<evidence type="ECO:0000313" key="2">
    <source>
        <dbReference type="EMBL" id="NEV60396.1"/>
    </source>
</evidence>
<reference evidence="2 3" key="1">
    <citation type="submission" date="2020-02" db="EMBL/GenBank/DDBJ databases">
        <title>Genome sequences of Thiorhodococcus mannitoliphagus and Thiorhodococcus minor, purple sulfur photosynthetic bacteria in the gammaproteobacterial family, Chromatiaceae.</title>
        <authorList>
            <person name="Aviles F.A."/>
            <person name="Meyer T.E."/>
            <person name="Kyndt J.A."/>
        </authorList>
    </citation>
    <scope>NUCLEOTIDE SEQUENCE [LARGE SCALE GENOMIC DNA]</scope>
    <source>
        <strain evidence="2 3">DSM 11518</strain>
    </source>
</reference>
<dbReference type="Proteomes" id="UP000483379">
    <property type="component" value="Unassembled WGS sequence"/>
</dbReference>
<name>A0A6M0JSA1_9GAMM</name>
<sequence>MLVRSILRLTLLASALLLLSPALSLADPLADVATLLREIRQDQPVPARPYLHRTAPLNPDSESFKGRYGTIDISVETHPDSDRVAALLLEIPGPDRTRQLLPVVAETLGPPRSSDMAHGIYGWEWPGFRAASLHYAAGHGATPGLTVVSLFYR</sequence>
<protein>
    <submittedName>
        <fullName evidence="2">Uncharacterized protein</fullName>
    </submittedName>
</protein>
<dbReference type="EMBL" id="JAAIJQ010000001">
    <property type="protein sequence ID" value="NEV60396.1"/>
    <property type="molecule type" value="Genomic_DNA"/>
</dbReference>
<proteinExistence type="predicted"/>
<accession>A0A6M0JSA1</accession>
<dbReference type="AlphaFoldDB" id="A0A6M0JSA1"/>
<organism evidence="2 3">
    <name type="scientific">Thiorhodococcus minor</name>
    <dbReference type="NCBI Taxonomy" id="57489"/>
    <lineage>
        <taxon>Bacteria</taxon>
        <taxon>Pseudomonadati</taxon>
        <taxon>Pseudomonadota</taxon>
        <taxon>Gammaproteobacteria</taxon>
        <taxon>Chromatiales</taxon>
        <taxon>Chromatiaceae</taxon>
        <taxon>Thiorhodococcus</taxon>
    </lineage>
</organism>